<dbReference type="PANTHER" id="PTHR21534">
    <property type="entry name" value="KATANIN-INTERACTING PROTEIN"/>
    <property type="match status" value="1"/>
</dbReference>
<feature type="region of interest" description="Disordered" evidence="1">
    <location>
        <begin position="59"/>
        <end position="98"/>
    </location>
</feature>
<feature type="non-terminal residue" evidence="3">
    <location>
        <position position="1413"/>
    </location>
</feature>
<dbReference type="EMBL" id="VZRI01001527">
    <property type="protein sequence ID" value="NWU89717.1"/>
    <property type="molecule type" value="Genomic_DNA"/>
</dbReference>
<keyword evidence="4" id="KW-1185">Reference proteome</keyword>
<dbReference type="Pfam" id="PF14652">
    <property type="entry name" value="DUF4457"/>
    <property type="match status" value="3"/>
</dbReference>
<feature type="region of interest" description="Disordered" evidence="1">
    <location>
        <begin position="26"/>
        <end position="45"/>
    </location>
</feature>
<accession>A0A7K6AJH8</accession>
<feature type="region of interest" description="Disordered" evidence="1">
    <location>
        <begin position="784"/>
        <end position="810"/>
    </location>
</feature>
<sequence length="1413" mass="159691">QTTVEIKTEEGATLCIKPPLEYSEDFEPYESLSVETNDDDDDPLPYTQKLRRSLHLSIEEKRMEENSYSDDYDSVEEDVSSEPSPTEETFTNFGGLQLHSSGSLQKEAFELQDARRCSALGSGAHTVLEFSQDQSKAKPLRVLSAKRKDNAETYIPVRPTVVKDKITRPLSAEFLHQERHERICSRPSSRLERPLSATRKMCACEKDADLSFAAVVKAMQEENEVLQWDVQRQTIPTSPQKKWKSVSSVVSAMAEPPEKSQMMTAVPKAAERICPFGSRQQKKLLKVFLEPESHSACDGDNSKPEADSMLKEKMTTSMEVCDAIYVTMELLSNWGNPANVGLSEVEFFDLHNKKIFVSPHDVDIRNADNRGDLCCLVNKNVNITKESFLWMCPFHPPVQLYFVIRNPSWSHDFGISKIKIWNYNTTTPSDLDVGAKKVKLYVDENLVFDGELERASGDLTAHSTTIDLIDHKQNTSAYSPNEKKEVNAPAVTENKADPHFQCFQSSSSSLSWKSLPEDLLEHKMNSISLTKKTLSEVEDDLIAFPSQVCIKDAKENAVVEAVAEHVQADCELSLSEEMEKLTGRKLSDSAGAIPWLQPSSPVAENNRLTSSKQKLPWLAAELCSGSRIPAQSDGIMKTLSNLTNEDVKCQRNELRRSISRHANKDERSQVLMRKESDVSLDIVEQLSNKNCCSFQYPTSGRRGARCVKKMGGNDSALKDEDFSIKDILTSRAKWHNDQEHTLQESWNSLVKFNYSHRGRISNMDFQGDIFDEFLYQQKINWPGEYQPQRKEGPQLPLRRQEDSNSVEAHDGNDFKIPVLPYGQHLVIDIQTTWGDRHYVGLNGIEVFSSKGEPIQISKITAEPPDINILPAYGNDPRIITNLIDGVNRTQDDMHLWLAPFTPGKPHFIFIDFVNSCQVAMIRIWNYNKSRIHSFRGVKDIIMVLDEQCIFKGEIAKASGTLSGAPEHFGDTILFTTDDDILEAIYCYDETHDGETENASSLRHEEEMKRPTTADREGDERPFTQAGLRADQEVQEPDPLSECIPTESGIFTGRCLQLNFTMTWGDSHYLGLTGLEVVGKNSQALKISAEQISASSQDLNDLPEFAEDSRTVEKLIDGTNITVEDDHMWLIPFSFGEDHLLTIHFDKMESIAGLRFWNYNKSPEDTYRGAKVVHVLLDGHSISPPEGFLIRKGPGNCHFDFAQEILFLDYLQPQLINKVQRRTGSKRMEQASMDYEAPLMPCGFVFQFQLLTSWGDPYYIGLNGLEFFNEHGDQILLTENNIAAFPDSVNILEDVSGDVRTPDKLIDKVNDTTDGRHMWLAPVLPGLVNRVYVIFDVPTTVSMIKLWNYAKTPQRGVKEFGLLVDDLLVYNGILDMVRHVVSGILPTCDPVVPYHTILFTDDEKICHQERRTVI</sequence>
<feature type="domain" description="KATNIP" evidence="2">
    <location>
        <begin position="322"/>
        <end position="454"/>
    </location>
</feature>
<evidence type="ECO:0000256" key="1">
    <source>
        <dbReference type="SAM" id="MobiDB-lite"/>
    </source>
</evidence>
<dbReference type="PANTHER" id="PTHR21534:SF0">
    <property type="entry name" value="KATANIN-INTERACTING PROTEIN"/>
    <property type="match status" value="1"/>
</dbReference>
<comment type="caution">
    <text evidence="3">The sequence shown here is derived from an EMBL/GenBank/DDBJ whole genome shotgun (WGS) entry which is preliminary data.</text>
</comment>
<feature type="compositionally biased region" description="Acidic residues" evidence="1">
    <location>
        <begin position="67"/>
        <end position="80"/>
    </location>
</feature>
<proteinExistence type="predicted"/>
<gene>
    <name evidence="3" type="ORF">UPUEPO_R10020</name>
</gene>
<name>A0A7K6AJH8_UPUEP</name>
<feature type="compositionally biased region" description="Low complexity" evidence="1">
    <location>
        <begin position="81"/>
        <end position="93"/>
    </location>
</feature>
<dbReference type="OrthoDB" id="304622at2759"/>
<feature type="domain" description="KATNIP" evidence="2">
    <location>
        <begin position="828"/>
        <end position="991"/>
    </location>
</feature>
<evidence type="ECO:0000313" key="4">
    <source>
        <dbReference type="Proteomes" id="UP000544127"/>
    </source>
</evidence>
<dbReference type="Proteomes" id="UP000544127">
    <property type="component" value="Unassembled WGS sequence"/>
</dbReference>
<evidence type="ECO:0000259" key="2">
    <source>
        <dbReference type="Pfam" id="PF14652"/>
    </source>
</evidence>
<feature type="compositionally biased region" description="Basic and acidic residues" evidence="1">
    <location>
        <begin position="787"/>
        <end position="810"/>
    </location>
</feature>
<evidence type="ECO:0000313" key="3">
    <source>
        <dbReference type="EMBL" id="NWU89717.1"/>
    </source>
</evidence>
<reference evidence="3 4" key="1">
    <citation type="submission" date="2019-09" db="EMBL/GenBank/DDBJ databases">
        <title>Bird 10,000 Genomes (B10K) Project - Family phase.</title>
        <authorList>
            <person name="Zhang G."/>
        </authorList>
    </citation>
    <scope>NUCLEOTIDE SEQUENCE [LARGE SCALE GENOMIC DNA]</scope>
    <source>
        <strain evidence="3">B10K-DU-012-37</strain>
    </source>
</reference>
<dbReference type="InterPro" id="IPR026704">
    <property type="entry name" value="KATNIP"/>
</dbReference>
<feature type="region of interest" description="Disordered" evidence="1">
    <location>
        <begin position="995"/>
        <end position="1021"/>
    </location>
</feature>
<feature type="domain" description="KATNIP" evidence="2">
    <location>
        <begin position="1057"/>
        <end position="1376"/>
    </location>
</feature>
<feature type="non-terminal residue" evidence="3">
    <location>
        <position position="1"/>
    </location>
</feature>
<dbReference type="InterPro" id="IPR027859">
    <property type="entry name" value="KATNIP_dom"/>
</dbReference>
<organism evidence="3 4">
    <name type="scientific">Upupa epops</name>
    <name type="common">Eurasian hoopoe</name>
    <dbReference type="NCBI Taxonomy" id="57439"/>
    <lineage>
        <taxon>Eukaryota</taxon>
        <taxon>Metazoa</taxon>
        <taxon>Chordata</taxon>
        <taxon>Craniata</taxon>
        <taxon>Vertebrata</taxon>
        <taxon>Euteleostomi</taxon>
        <taxon>Archelosauria</taxon>
        <taxon>Archosauria</taxon>
        <taxon>Dinosauria</taxon>
        <taxon>Saurischia</taxon>
        <taxon>Theropoda</taxon>
        <taxon>Coelurosauria</taxon>
        <taxon>Aves</taxon>
        <taxon>Neognathae</taxon>
        <taxon>Neoaves</taxon>
        <taxon>Telluraves</taxon>
        <taxon>Coraciimorphae</taxon>
        <taxon>Bucerotiformes</taxon>
        <taxon>Upupidae</taxon>
        <taxon>Upupa</taxon>
    </lineage>
</organism>
<protein>
    <submittedName>
        <fullName evidence="3">K0556 protein</fullName>
    </submittedName>
</protein>
<feature type="compositionally biased region" description="Basic and acidic residues" evidence="1">
    <location>
        <begin position="1001"/>
        <end position="1021"/>
    </location>
</feature>